<proteinExistence type="predicted"/>
<dbReference type="PANTHER" id="PTHR35848">
    <property type="entry name" value="OXALATE-BINDING PROTEIN"/>
    <property type="match status" value="1"/>
</dbReference>
<dbReference type="Proteomes" id="UP000460435">
    <property type="component" value="Unassembled WGS sequence"/>
</dbReference>
<dbReference type="InterPro" id="IPR051610">
    <property type="entry name" value="GPI/OXD"/>
</dbReference>
<dbReference type="EMBL" id="WLZY01000001">
    <property type="protein sequence ID" value="NDL55843.1"/>
    <property type="molecule type" value="Genomic_DNA"/>
</dbReference>
<keyword evidence="1" id="KW-0479">Metal-binding</keyword>
<dbReference type="Gene3D" id="2.60.120.10">
    <property type="entry name" value="Jelly Rolls"/>
    <property type="match status" value="1"/>
</dbReference>
<comment type="caution">
    <text evidence="3">The sequence shown here is derived from an EMBL/GenBank/DDBJ whole genome shotgun (WGS) entry which is preliminary data.</text>
</comment>
<reference evidence="3 4" key="1">
    <citation type="submission" date="2019-11" db="EMBL/GenBank/DDBJ databases">
        <authorList>
            <person name="Li X.-J."/>
            <person name="Feng X.-M."/>
        </authorList>
    </citation>
    <scope>NUCLEOTIDE SEQUENCE [LARGE SCALE GENOMIC DNA]</scope>
    <source>
        <strain evidence="3 4">XMNu-373</strain>
    </source>
</reference>
<name>A0A7K3LXV7_9ACTN</name>
<evidence type="ECO:0000256" key="1">
    <source>
        <dbReference type="ARBA" id="ARBA00022723"/>
    </source>
</evidence>
<dbReference type="GO" id="GO:0046872">
    <property type="term" value="F:metal ion binding"/>
    <property type="evidence" value="ECO:0007669"/>
    <property type="project" value="UniProtKB-KW"/>
</dbReference>
<protein>
    <submittedName>
        <fullName evidence="3">Cupin domain-containing protein</fullName>
    </submittedName>
</protein>
<dbReference type="InterPro" id="IPR011051">
    <property type="entry name" value="RmlC_Cupin_sf"/>
</dbReference>
<dbReference type="InterPro" id="IPR013096">
    <property type="entry name" value="Cupin_2"/>
</dbReference>
<feature type="domain" description="Cupin type-2" evidence="2">
    <location>
        <begin position="33"/>
        <end position="100"/>
    </location>
</feature>
<evidence type="ECO:0000313" key="4">
    <source>
        <dbReference type="Proteomes" id="UP000460435"/>
    </source>
</evidence>
<evidence type="ECO:0000259" key="2">
    <source>
        <dbReference type="Pfam" id="PF07883"/>
    </source>
</evidence>
<dbReference type="SUPFAM" id="SSF51182">
    <property type="entry name" value="RmlC-like cupins"/>
    <property type="match status" value="1"/>
</dbReference>
<accession>A0A7K3LXV7</accession>
<sequence>MLVAAKESDLRIGSGKSVRFEGERYGSGISFFHVHNEPGQGPDPHVHPYSETWVVLSGSALVRTDDGEANICAGDILVVGAGTTHAFRATGSEPLRMMCIHASSRIEQTFFDTADERFAGTPLRD</sequence>
<dbReference type="Pfam" id="PF07883">
    <property type="entry name" value="Cupin_2"/>
    <property type="match status" value="1"/>
</dbReference>
<evidence type="ECO:0000313" key="3">
    <source>
        <dbReference type="EMBL" id="NDL55843.1"/>
    </source>
</evidence>
<organism evidence="3 4">
    <name type="scientific">Phytoactinopolyspora mesophila</name>
    <dbReference type="NCBI Taxonomy" id="2650750"/>
    <lineage>
        <taxon>Bacteria</taxon>
        <taxon>Bacillati</taxon>
        <taxon>Actinomycetota</taxon>
        <taxon>Actinomycetes</taxon>
        <taxon>Jiangellales</taxon>
        <taxon>Jiangellaceae</taxon>
        <taxon>Phytoactinopolyspora</taxon>
    </lineage>
</organism>
<dbReference type="AlphaFoldDB" id="A0A7K3LXV7"/>
<keyword evidence="4" id="KW-1185">Reference proteome</keyword>
<gene>
    <name evidence="3" type="ORF">F7O44_02030</name>
</gene>
<dbReference type="InterPro" id="IPR014710">
    <property type="entry name" value="RmlC-like_jellyroll"/>
</dbReference>